<keyword evidence="3" id="KW-1185">Reference proteome</keyword>
<protein>
    <submittedName>
        <fullName evidence="2">Uncharacterized protein</fullName>
    </submittedName>
</protein>
<name>A0AAD6L8G6_9ROSI</name>
<comment type="caution">
    <text evidence="2">The sequence shown here is derived from an EMBL/GenBank/DDBJ whole genome shotgun (WGS) entry which is preliminary data.</text>
</comment>
<reference evidence="2" key="1">
    <citation type="journal article" date="2023" name="Mol. Ecol. Resour.">
        <title>Chromosome-level genome assembly of a triploid poplar Populus alba 'Berolinensis'.</title>
        <authorList>
            <person name="Chen S."/>
            <person name="Yu Y."/>
            <person name="Wang X."/>
            <person name="Wang S."/>
            <person name="Zhang T."/>
            <person name="Zhou Y."/>
            <person name="He R."/>
            <person name="Meng N."/>
            <person name="Wang Y."/>
            <person name="Liu W."/>
            <person name="Liu Z."/>
            <person name="Liu J."/>
            <person name="Guo Q."/>
            <person name="Huang H."/>
            <person name="Sederoff R.R."/>
            <person name="Wang G."/>
            <person name="Qu G."/>
            <person name="Chen S."/>
        </authorList>
    </citation>
    <scope>NUCLEOTIDE SEQUENCE</scope>
    <source>
        <strain evidence="2">SC-2020</strain>
    </source>
</reference>
<dbReference type="AlphaFoldDB" id="A0AAD6L8G6"/>
<feature type="region of interest" description="Disordered" evidence="1">
    <location>
        <begin position="52"/>
        <end position="81"/>
    </location>
</feature>
<evidence type="ECO:0000313" key="3">
    <source>
        <dbReference type="Proteomes" id="UP001164929"/>
    </source>
</evidence>
<evidence type="ECO:0000313" key="2">
    <source>
        <dbReference type="EMBL" id="KAJ6952249.1"/>
    </source>
</evidence>
<sequence>MENTSSRFQATELVTRCFHVNGQQGKWEEKPKVDWVTTRSVHARWHLTVQEIDRPLPYNNNKEKPTPYGGGGPSGRLDVVN</sequence>
<dbReference type="Proteomes" id="UP001164929">
    <property type="component" value="Chromosome 19"/>
</dbReference>
<evidence type="ECO:0000256" key="1">
    <source>
        <dbReference type="SAM" id="MobiDB-lite"/>
    </source>
</evidence>
<proteinExistence type="predicted"/>
<gene>
    <name evidence="2" type="ORF">NC653_041406</name>
</gene>
<dbReference type="EMBL" id="JAQIZT010000019">
    <property type="protein sequence ID" value="KAJ6952249.1"/>
    <property type="molecule type" value="Genomic_DNA"/>
</dbReference>
<organism evidence="2 3">
    <name type="scientific">Populus alba x Populus x berolinensis</name>
    <dbReference type="NCBI Taxonomy" id="444605"/>
    <lineage>
        <taxon>Eukaryota</taxon>
        <taxon>Viridiplantae</taxon>
        <taxon>Streptophyta</taxon>
        <taxon>Embryophyta</taxon>
        <taxon>Tracheophyta</taxon>
        <taxon>Spermatophyta</taxon>
        <taxon>Magnoliopsida</taxon>
        <taxon>eudicotyledons</taxon>
        <taxon>Gunneridae</taxon>
        <taxon>Pentapetalae</taxon>
        <taxon>rosids</taxon>
        <taxon>fabids</taxon>
        <taxon>Malpighiales</taxon>
        <taxon>Salicaceae</taxon>
        <taxon>Saliceae</taxon>
        <taxon>Populus</taxon>
    </lineage>
</organism>
<accession>A0AAD6L8G6</accession>